<evidence type="ECO:0000256" key="4">
    <source>
        <dbReference type="ARBA" id="ARBA00022840"/>
    </source>
</evidence>
<dbReference type="PANTHER" id="PTHR43788:SF8">
    <property type="entry name" value="DNA-BINDING PROTEIN SMUBP-2"/>
    <property type="match status" value="1"/>
</dbReference>
<dbReference type="SUPFAM" id="SSF52540">
    <property type="entry name" value="P-loop containing nucleoside triphosphate hydrolases"/>
    <property type="match status" value="1"/>
</dbReference>
<feature type="domain" description="DNA2/NAM7 helicase-like C-terminal" evidence="5">
    <location>
        <begin position="82"/>
        <end position="298"/>
    </location>
</feature>
<evidence type="ECO:0000256" key="1">
    <source>
        <dbReference type="ARBA" id="ARBA00022741"/>
    </source>
</evidence>
<dbReference type="CDD" id="cd18808">
    <property type="entry name" value="SF1_C_Upf1"/>
    <property type="match status" value="1"/>
</dbReference>
<dbReference type="HOGENOM" id="CLU_075976_0_0_7"/>
<keyword evidence="2" id="KW-0378">Hydrolase</keyword>
<dbReference type="GO" id="GO:0016787">
    <property type="term" value="F:hydrolase activity"/>
    <property type="evidence" value="ECO:0007669"/>
    <property type="project" value="UniProtKB-KW"/>
</dbReference>
<dbReference type="InterPro" id="IPR027417">
    <property type="entry name" value="P-loop_NTPase"/>
</dbReference>
<dbReference type="InterPro" id="IPR050534">
    <property type="entry name" value="Coronavir_polyprotein_1ab"/>
</dbReference>
<dbReference type="Proteomes" id="UP000007347">
    <property type="component" value="Chromosome"/>
</dbReference>
<evidence type="ECO:0000256" key="3">
    <source>
        <dbReference type="ARBA" id="ARBA00022806"/>
    </source>
</evidence>
<evidence type="ECO:0000259" key="5">
    <source>
        <dbReference type="Pfam" id="PF13087"/>
    </source>
</evidence>
<dbReference type="STRING" id="651182.TOL2_C16810"/>
<dbReference type="InterPro" id="IPR041679">
    <property type="entry name" value="DNA2/NAM7-like_C"/>
</dbReference>
<protein>
    <submittedName>
        <fullName evidence="6">Putative DNA replication ATP-dependent helicase</fullName>
    </submittedName>
</protein>
<keyword evidence="7" id="KW-1185">Reference proteome</keyword>
<dbReference type="PANTHER" id="PTHR43788">
    <property type="entry name" value="DNA2/NAM7 HELICASE FAMILY MEMBER"/>
    <property type="match status" value="1"/>
</dbReference>
<gene>
    <name evidence="6" type="ordered locus">TOL2_C16810</name>
</gene>
<dbReference type="Gene3D" id="3.40.50.300">
    <property type="entry name" value="P-loop containing nucleotide triphosphate hydrolases"/>
    <property type="match status" value="2"/>
</dbReference>
<evidence type="ECO:0000313" key="6">
    <source>
        <dbReference type="EMBL" id="CCK79842.1"/>
    </source>
</evidence>
<dbReference type="AlphaFoldDB" id="K0NM98"/>
<evidence type="ECO:0000313" key="7">
    <source>
        <dbReference type="Proteomes" id="UP000007347"/>
    </source>
</evidence>
<dbReference type="InterPro" id="IPR047187">
    <property type="entry name" value="SF1_C_Upf1"/>
</dbReference>
<proteinExistence type="predicted"/>
<sequence length="342" mass="38448">MILGATGYGFYNLFKSKDNGFPPALDWIIFDEASQVPVPQALLSLIYSRGNFLFLGDVCQLPPIVLGNYGEYSREPADRFFNRSILSNLLDIYPKPHRQTLDVTYRMNKEICVFPGKIWYDGMLHPAPGNAHTRLVLDKSLCRADNNDVHNHNHNKDNNNSLQQFYDKIIDPAKPVVLVLTDHHGCSQKSDVEADLMAALAHRLMQCYGVSPDQMALISPHRAQNNAIIKKLGEKMPENLPLPCVDTVERVQGAERDIIIFGITSSDPDHLLSEFLNSPNRLNVAMTRAKNKLIVIGSPAFFSVIPDSEAVLEKNYCFKKLMIHCQKQNAVFYDFDQGCALG</sequence>
<keyword evidence="3 6" id="KW-0347">Helicase</keyword>
<dbReference type="Pfam" id="PF13087">
    <property type="entry name" value="AAA_12"/>
    <property type="match status" value="1"/>
</dbReference>
<keyword evidence="1" id="KW-0547">Nucleotide-binding</keyword>
<accession>K0NM98</accession>
<dbReference type="EMBL" id="FO203503">
    <property type="protein sequence ID" value="CCK79842.1"/>
    <property type="molecule type" value="Genomic_DNA"/>
</dbReference>
<organism evidence="6 7">
    <name type="scientific">Desulfobacula toluolica (strain DSM 7467 / Tol2)</name>
    <dbReference type="NCBI Taxonomy" id="651182"/>
    <lineage>
        <taxon>Bacteria</taxon>
        <taxon>Pseudomonadati</taxon>
        <taxon>Thermodesulfobacteriota</taxon>
        <taxon>Desulfobacteria</taxon>
        <taxon>Desulfobacterales</taxon>
        <taxon>Desulfobacteraceae</taxon>
        <taxon>Desulfobacula</taxon>
    </lineage>
</organism>
<evidence type="ECO:0000256" key="2">
    <source>
        <dbReference type="ARBA" id="ARBA00022801"/>
    </source>
</evidence>
<dbReference type="GO" id="GO:0043139">
    <property type="term" value="F:5'-3' DNA helicase activity"/>
    <property type="evidence" value="ECO:0007669"/>
    <property type="project" value="TreeGrafter"/>
</dbReference>
<keyword evidence="4" id="KW-0067">ATP-binding</keyword>
<name>K0NM98_DESTT</name>
<dbReference type="CDD" id="cd17934">
    <property type="entry name" value="DEXXQc_Upf1-like"/>
    <property type="match status" value="1"/>
</dbReference>
<reference evidence="6 7" key="1">
    <citation type="journal article" date="2013" name="Environ. Microbiol.">
        <title>Complete genome, catabolic sub-proteomes and key-metabolites of Desulfobacula toluolica Tol2, a marine, aromatic compound-degrading, sulfate-reducing bacterium.</title>
        <authorList>
            <person name="Wohlbrand L."/>
            <person name="Jacob J.H."/>
            <person name="Kube M."/>
            <person name="Mussmann M."/>
            <person name="Jarling R."/>
            <person name="Beck A."/>
            <person name="Amann R."/>
            <person name="Wilkes H."/>
            <person name="Reinhardt R."/>
            <person name="Rabus R."/>
        </authorList>
    </citation>
    <scope>NUCLEOTIDE SEQUENCE [LARGE SCALE GENOMIC DNA]</scope>
    <source>
        <strain evidence="7">DSM 7467 / Tol2</strain>
    </source>
</reference>
<dbReference type="KEGG" id="dto:TOL2_C16810"/>
<dbReference type="GO" id="GO:0005524">
    <property type="term" value="F:ATP binding"/>
    <property type="evidence" value="ECO:0007669"/>
    <property type="project" value="UniProtKB-KW"/>
</dbReference>